<dbReference type="EMBL" id="ABCK01000025">
    <property type="protein sequence ID" value="EDM25673.1"/>
    <property type="molecule type" value="Genomic_DNA"/>
</dbReference>
<dbReference type="AlphaFoldDB" id="A6DRK4"/>
<dbReference type="STRING" id="313628.LNTAR_13027"/>
<keyword evidence="3" id="KW-1185">Reference proteome</keyword>
<keyword evidence="1" id="KW-1133">Transmembrane helix</keyword>
<proteinExistence type="predicted"/>
<protein>
    <submittedName>
        <fullName evidence="2">Uncharacterized protein</fullName>
    </submittedName>
</protein>
<evidence type="ECO:0000313" key="3">
    <source>
        <dbReference type="Proteomes" id="UP000004947"/>
    </source>
</evidence>
<feature type="transmembrane region" description="Helical" evidence="1">
    <location>
        <begin position="69"/>
        <end position="90"/>
    </location>
</feature>
<dbReference type="RefSeq" id="WP_007280476.1">
    <property type="nucleotide sequence ID" value="NZ_ABCK01000025.1"/>
</dbReference>
<keyword evidence="1" id="KW-0812">Transmembrane</keyword>
<organism evidence="2 3">
    <name type="scientific">Lentisphaera araneosa HTCC2155</name>
    <dbReference type="NCBI Taxonomy" id="313628"/>
    <lineage>
        <taxon>Bacteria</taxon>
        <taxon>Pseudomonadati</taxon>
        <taxon>Lentisphaerota</taxon>
        <taxon>Lentisphaeria</taxon>
        <taxon>Lentisphaerales</taxon>
        <taxon>Lentisphaeraceae</taxon>
        <taxon>Lentisphaera</taxon>
    </lineage>
</organism>
<sequence length="99" mass="11314">MENTFGKAYVNILKVFTLIMLALIGYILLKEFYKVFIKYTPLICGIIHIILCITSLIRIKHLKLSDSAQALWTLIILTIPIIGPIVSSYMTSNIEKNRK</sequence>
<feature type="transmembrane region" description="Helical" evidence="1">
    <location>
        <begin position="36"/>
        <end position="57"/>
    </location>
</feature>
<gene>
    <name evidence="2" type="ORF">LNTAR_13027</name>
</gene>
<evidence type="ECO:0000256" key="1">
    <source>
        <dbReference type="SAM" id="Phobius"/>
    </source>
</evidence>
<feature type="transmembrane region" description="Helical" evidence="1">
    <location>
        <begin position="12"/>
        <end position="29"/>
    </location>
</feature>
<keyword evidence="1" id="KW-0472">Membrane</keyword>
<reference evidence="2 3" key="1">
    <citation type="journal article" date="2010" name="J. Bacteriol.">
        <title>Genome sequence of Lentisphaera araneosa HTCC2155T, the type species of the order Lentisphaerales in the phylum Lentisphaerae.</title>
        <authorList>
            <person name="Thrash J.C."/>
            <person name="Cho J.C."/>
            <person name="Vergin K.L."/>
            <person name="Morris R.M."/>
            <person name="Giovannoni S.J."/>
        </authorList>
    </citation>
    <scope>NUCLEOTIDE SEQUENCE [LARGE SCALE GENOMIC DNA]</scope>
    <source>
        <strain evidence="2 3">HTCC2155</strain>
    </source>
</reference>
<name>A6DRK4_9BACT</name>
<accession>A6DRK4</accession>
<comment type="caution">
    <text evidence="2">The sequence shown here is derived from an EMBL/GenBank/DDBJ whole genome shotgun (WGS) entry which is preliminary data.</text>
</comment>
<evidence type="ECO:0000313" key="2">
    <source>
        <dbReference type="EMBL" id="EDM25673.1"/>
    </source>
</evidence>
<dbReference type="Proteomes" id="UP000004947">
    <property type="component" value="Unassembled WGS sequence"/>
</dbReference>